<dbReference type="AlphaFoldDB" id="A0A016T3F1"/>
<reference evidence="2" key="1">
    <citation type="journal article" date="2015" name="Nat. Genet.">
        <title>The genome and transcriptome of the zoonotic hookworm Ancylostoma ceylanicum identify infection-specific gene families.</title>
        <authorList>
            <person name="Schwarz E.M."/>
            <person name="Hu Y."/>
            <person name="Antoshechkin I."/>
            <person name="Miller M.M."/>
            <person name="Sternberg P.W."/>
            <person name="Aroian R.V."/>
        </authorList>
    </citation>
    <scope>NUCLEOTIDE SEQUENCE</scope>
    <source>
        <strain evidence="2">HY135</strain>
    </source>
</reference>
<name>A0A016T3F1_9BILA</name>
<accession>A0A016T3F1</accession>
<comment type="caution">
    <text evidence="1">The sequence shown here is derived from an EMBL/GenBank/DDBJ whole genome shotgun (WGS) entry which is preliminary data.</text>
</comment>
<keyword evidence="2" id="KW-1185">Reference proteome</keyword>
<proteinExistence type="predicted"/>
<sequence>MLAYLIEHINTGICNRHYTNYPPIRRCLFLAIATILLRKIAVRYILHEHREPAASAAAGSSPLDEQNETRSVGSPLRVGRFLWHAYSSEQIANFPPLLGNVRNSRPVFAVTFRRVLHFCTQIFIVTVHINHGTFIMVQENNGNNEAITTGSQQYQNGHITGQRAVGSSHDNLQLTGRL</sequence>
<dbReference type="Proteomes" id="UP000024635">
    <property type="component" value="Unassembled WGS sequence"/>
</dbReference>
<evidence type="ECO:0000313" key="2">
    <source>
        <dbReference type="Proteomes" id="UP000024635"/>
    </source>
</evidence>
<organism evidence="1 2">
    <name type="scientific">Ancylostoma ceylanicum</name>
    <dbReference type="NCBI Taxonomy" id="53326"/>
    <lineage>
        <taxon>Eukaryota</taxon>
        <taxon>Metazoa</taxon>
        <taxon>Ecdysozoa</taxon>
        <taxon>Nematoda</taxon>
        <taxon>Chromadorea</taxon>
        <taxon>Rhabditida</taxon>
        <taxon>Rhabditina</taxon>
        <taxon>Rhabditomorpha</taxon>
        <taxon>Strongyloidea</taxon>
        <taxon>Ancylostomatidae</taxon>
        <taxon>Ancylostomatinae</taxon>
        <taxon>Ancylostoma</taxon>
    </lineage>
</organism>
<dbReference type="EMBL" id="JARK01001476">
    <property type="protein sequence ID" value="EYB97518.1"/>
    <property type="molecule type" value="Genomic_DNA"/>
</dbReference>
<evidence type="ECO:0000313" key="1">
    <source>
        <dbReference type="EMBL" id="EYB97518.1"/>
    </source>
</evidence>
<gene>
    <name evidence="1" type="primary">Acey_s0140.g2191</name>
    <name evidence="1" type="ORF">Y032_0140g2191</name>
</gene>
<protein>
    <submittedName>
        <fullName evidence="1">Uncharacterized protein</fullName>
    </submittedName>
</protein>